<dbReference type="EMBL" id="JH818182">
    <property type="protein sequence ID" value="EKC31997.1"/>
    <property type="molecule type" value="Genomic_DNA"/>
</dbReference>
<feature type="region of interest" description="Disordered" evidence="1">
    <location>
        <begin position="100"/>
        <end position="125"/>
    </location>
</feature>
<accession>K1Q5W0</accession>
<proteinExistence type="predicted"/>
<sequence length="178" mass="19624">MYKYLLHKNYDASFCVITMQAFFNVVINEDVTSGLRAPKGVQSLTEILQPPPVFYQPNTRIDENLSGEITVAFGSRLETADNEETIRLAIVAKAIPVPPYKEDSSFETSSRENGSPCSDPTNDTSKETNSAVVSIVCIHTLAFNVVSLNQTLACLRFYPAKQSFSCLSEIIGDRQAFG</sequence>
<reference evidence="2" key="1">
    <citation type="journal article" date="2012" name="Nature">
        <title>The oyster genome reveals stress adaptation and complexity of shell formation.</title>
        <authorList>
            <person name="Zhang G."/>
            <person name="Fang X."/>
            <person name="Guo X."/>
            <person name="Li L."/>
            <person name="Luo R."/>
            <person name="Xu F."/>
            <person name="Yang P."/>
            <person name="Zhang L."/>
            <person name="Wang X."/>
            <person name="Qi H."/>
            <person name="Xiong Z."/>
            <person name="Que H."/>
            <person name="Xie Y."/>
            <person name="Holland P.W."/>
            <person name="Paps J."/>
            <person name="Zhu Y."/>
            <person name="Wu F."/>
            <person name="Chen Y."/>
            <person name="Wang J."/>
            <person name="Peng C."/>
            <person name="Meng J."/>
            <person name="Yang L."/>
            <person name="Liu J."/>
            <person name="Wen B."/>
            <person name="Zhang N."/>
            <person name="Huang Z."/>
            <person name="Zhu Q."/>
            <person name="Feng Y."/>
            <person name="Mount A."/>
            <person name="Hedgecock D."/>
            <person name="Xu Z."/>
            <person name="Liu Y."/>
            <person name="Domazet-Loso T."/>
            <person name="Du Y."/>
            <person name="Sun X."/>
            <person name="Zhang S."/>
            <person name="Liu B."/>
            <person name="Cheng P."/>
            <person name="Jiang X."/>
            <person name="Li J."/>
            <person name="Fan D."/>
            <person name="Wang W."/>
            <person name="Fu W."/>
            <person name="Wang T."/>
            <person name="Wang B."/>
            <person name="Zhang J."/>
            <person name="Peng Z."/>
            <person name="Li Y."/>
            <person name="Li N."/>
            <person name="Wang J."/>
            <person name="Chen M."/>
            <person name="He Y."/>
            <person name="Tan F."/>
            <person name="Song X."/>
            <person name="Zheng Q."/>
            <person name="Huang R."/>
            <person name="Yang H."/>
            <person name="Du X."/>
            <person name="Chen L."/>
            <person name="Yang M."/>
            <person name="Gaffney P.M."/>
            <person name="Wang S."/>
            <person name="Luo L."/>
            <person name="She Z."/>
            <person name="Ming Y."/>
            <person name="Huang W."/>
            <person name="Zhang S."/>
            <person name="Huang B."/>
            <person name="Zhang Y."/>
            <person name="Qu T."/>
            <person name="Ni P."/>
            <person name="Miao G."/>
            <person name="Wang J."/>
            <person name="Wang Q."/>
            <person name="Steinberg C.E."/>
            <person name="Wang H."/>
            <person name="Li N."/>
            <person name="Qian L."/>
            <person name="Zhang G."/>
            <person name="Li Y."/>
            <person name="Yang H."/>
            <person name="Liu X."/>
            <person name="Wang J."/>
            <person name="Yin Y."/>
            <person name="Wang J."/>
        </authorList>
    </citation>
    <scope>NUCLEOTIDE SEQUENCE [LARGE SCALE GENOMIC DNA]</scope>
    <source>
        <strain evidence="2">05x7-T-G4-1.051#20</strain>
    </source>
</reference>
<evidence type="ECO:0000256" key="1">
    <source>
        <dbReference type="SAM" id="MobiDB-lite"/>
    </source>
</evidence>
<dbReference type="HOGENOM" id="CLU_1512081_0_0_1"/>
<dbReference type="InParanoid" id="K1Q5W0"/>
<dbReference type="AlphaFoldDB" id="K1Q5W0"/>
<evidence type="ECO:0000313" key="2">
    <source>
        <dbReference type="EMBL" id="EKC31997.1"/>
    </source>
</evidence>
<name>K1Q5W0_MAGGI</name>
<gene>
    <name evidence="2" type="ORF">CGI_10022873</name>
</gene>
<protein>
    <submittedName>
        <fullName evidence="2">Uncharacterized protein</fullName>
    </submittedName>
</protein>
<feature type="compositionally biased region" description="Polar residues" evidence="1">
    <location>
        <begin position="106"/>
        <end position="125"/>
    </location>
</feature>
<organism evidence="2">
    <name type="scientific">Magallana gigas</name>
    <name type="common">Pacific oyster</name>
    <name type="synonym">Crassostrea gigas</name>
    <dbReference type="NCBI Taxonomy" id="29159"/>
    <lineage>
        <taxon>Eukaryota</taxon>
        <taxon>Metazoa</taxon>
        <taxon>Spiralia</taxon>
        <taxon>Lophotrochozoa</taxon>
        <taxon>Mollusca</taxon>
        <taxon>Bivalvia</taxon>
        <taxon>Autobranchia</taxon>
        <taxon>Pteriomorphia</taxon>
        <taxon>Ostreida</taxon>
        <taxon>Ostreoidea</taxon>
        <taxon>Ostreidae</taxon>
        <taxon>Magallana</taxon>
    </lineage>
</organism>